<evidence type="ECO:0000313" key="2">
    <source>
        <dbReference type="EMBL" id="KAK3767454.1"/>
    </source>
</evidence>
<feature type="region of interest" description="Disordered" evidence="1">
    <location>
        <begin position="62"/>
        <end position="87"/>
    </location>
</feature>
<comment type="caution">
    <text evidence="2">The sequence shown here is derived from an EMBL/GenBank/DDBJ whole genome shotgun (WGS) entry which is preliminary data.</text>
</comment>
<keyword evidence="3" id="KW-1185">Reference proteome</keyword>
<accession>A0AAE0ZDI7</accession>
<gene>
    <name evidence="2" type="ORF">RRG08_032129</name>
</gene>
<dbReference type="Proteomes" id="UP001283361">
    <property type="component" value="Unassembled WGS sequence"/>
</dbReference>
<name>A0AAE0ZDI7_9GAST</name>
<evidence type="ECO:0000256" key="1">
    <source>
        <dbReference type="SAM" id="MobiDB-lite"/>
    </source>
</evidence>
<reference evidence="2" key="1">
    <citation type="journal article" date="2023" name="G3 (Bethesda)">
        <title>A reference genome for the long-term kleptoplast-retaining sea slug Elysia crispata morphotype clarki.</title>
        <authorList>
            <person name="Eastman K.E."/>
            <person name="Pendleton A.L."/>
            <person name="Shaikh M.A."/>
            <person name="Suttiyut T."/>
            <person name="Ogas R."/>
            <person name="Tomko P."/>
            <person name="Gavelis G."/>
            <person name="Widhalm J.R."/>
            <person name="Wisecaver J.H."/>
        </authorList>
    </citation>
    <scope>NUCLEOTIDE SEQUENCE</scope>
    <source>
        <strain evidence="2">ECLA1</strain>
    </source>
</reference>
<sequence>MEESAEGQSFCSFRTANSATALHVSREEVILGYWVNDFSKDQLFSTISTKFTHRLPAVTNLPATIPPQPAPRSNLKRNTRVSPLVVI</sequence>
<protein>
    <submittedName>
        <fullName evidence="2">Uncharacterized protein</fullName>
    </submittedName>
</protein>
<organism evidence="2 3">
    <name type="scientific">Elysia crispata</name>
    <name type="common">lettuce slug</name>
    <dbReference type="NCBI Taxonomy" id="231223"/>
    <lineage>
        <taxon>Eukaryota</taxon>
        <taxon>Metazoa</taxon>
        <taxon>Spiralia</taxon>
        <taxon>Lophotrochozoa</taxon>
        <taxon>Mollusca</taxon>
        <taxon>Gastropoda</taxon>
        <taxon>Heterobranchia</taxon>
        <taxon>Euthyneura</taxon>
        <taxon>Panpulmonata</taxon>
        <taxon>Sacoglossa</taxon>
        <taxon>Placobranchoidea</taxon>
        <taxon>Plakobranchidae</taxon>
        <taxon>Elysia</taxon>
    </lineage>
</organism>
<evidence type="ECO:0000313" key="3">
    <source>
        <dbReference type="Proteomes" id="UP001283361"/>
    </source>
</evidence>
<dbReference type="EMBL" id="JAWDGP010004149">
    <property type="protein sequence ID" value="KAK3767454.1"/>
    <property type="molecule type" value="Genomic_DNA"/>
</dbReference>
<proteinExistence type="predicted"/>
<dbReference type="AlphaFoldDB" id="A0AAE0ZDI7"/>